<organism evidence="1 2">
    <name type="scientific">Romanomermis culicivorax</name>
    <name type="common">Nematode worm</name>
    <dbReference type="NCBI Taxonomy" id="13658"/>
    <lineage>
        <taxon>Eukaryota</taxon>
        <taxon>Metazoa</taxon>
        <taxon>Ecdysozoa</taxon>
        <taxon>Nematoda</taxon>
        <taxon>Enoplea</taxon>
        <taxon>Dorylaimia</taxon>
        <taxon>Mermithida</taxon>
        <taxon>Mermithoidea</taxon>
        <taxon>Mermithidae</taxon>
        <taxon>Romanomermis</taxon>
    </lineage>
</organism>
<dbReference type="AlphaFoldDB" id="A0A915IJT0"/>
<name>A0A915IJT0_ROMCU</name>
<protein>
    <submittedName>
        <fullName evidence="2">Uncharacterized protein</fullName>
    </submittedName>
</protein>
<dbReference type="Proteomes" id="UP000887565">
    <property type="component" value="Unplaced"/>
</dbReference>
<keyword evidence="1" id="KW-1185">Reference proteome</keyword>
<reference evidence="2" key="1">
    <citation type="submission" date="2022-11" db="UniProtKB">
        <authorList>
            <consortium name="WormBaseParasite"/>
        </authorList>
    </citation>
    <scope>IDENTIFICATION</scope>
</reference>
<proteinExistence type="predicted"/>
<evidence type="ECO:0000313" key="2">
    <source>
        <dbReference type="WBParaSite" id="nRc.2.0.1.t14070-RA"/>
    </source>
</evidence>
<dbReference type="WBParaSite" id="nRc.2.0.1.t14070-RA">
    <property type="protein sequence ID" value="nRc.2.0.1.t14070-RA"/>
    <property type="gene ID" value="nRc.2.0.1.g14070"/>
</dbReference>
<evidence type="ECO:0000313" key="1">
    <source>
        <dbReference type="Proteomes" id="UP000887565"/>
    </source>
</evidence>
<accession>A0A915IJT0</accession>
<sequence length="97" mass="11503">MEKPKKLKVKKKSQIVQTLNNKLGMFKWLIYTCLFRWNETECSRKGNCCSVRFGWRLPSVVFRKVALIPFYPNGDFQAGCFKLLAFRSVPIRRKRQV</sequence>